<keyword evidence="4" id="KW-0472">Membrane</keyword>
<dbReference type="STRING" id="349521.HCH_02240"/>
<evidence type="ECO:0000256" key="4">
    <source>
        <dbReference type="SAM" id="Phobius"/>
    </source>
</evidence>
<dbReference type="KEGG" id="hch:HCH_02240"/>
<feature type="coiled-coil region" evidence="3">
    <location>
        <begin position="368"/>
        <end position="395"/>
    </location>
</feature>
<keyword evidence="3" id="KW-0175">Coiled coil</keyword>
<evidence type="ECO:0000256" key="1">
    <source>
        <dbReference type="ARBA" id="ARBA00022553"/>
    </source>
</evidence>
<dbReference type="PANTHER" id="PTHR44591">
    <property type="entry name" value="STRESS RESPONSE REGULATOR PROTEIN 1"/>
    <property type="match status" value="1"/>
</dbReference>
<dbReference type="eggNOG" id="COG0784">
    <property type="taxonomic scope" value="Bacteria"/>
</dbReference>
<evidence type="ECO:0000259" key="5">
    <source>
        <dbReference type="PROSITE" id="PS50110"/>
    </source>
</evidence>
<dbReference type="GO" id="GO:0000160">
    <property type="term" value="P:phosphorelay signal transduction system"/>
    <property type="evidence" value="ECO:0007669"/>
    <property type="project" value="InterPro"/>
</dbReference>
<evidence type="ECO:0000256" key="3">
    <source>
        <dbReference type="SAM" id="Coils"/>
    </source>
</evidence>
<protein>
    <submittedName>
        <fullName evidence="6">Response regulator containing a CheY-like receiver domain and a GGDEF domain</fullName>
    </submittedName>
</protein>
<dbReference type="Proteomes" id="UP000000238">
    <property type="component" value="Chromosome"/>
</dbReference>
<dbReference type="Gene3D" id="3.40.50.2300">
    <property type="match status" value="1"/>
</dbReference>
<proteinExistence type="predicted"/>
<dbReference type="InterPro" id="IPR050595">
    <property type="entry name" value="Bact_response_regulator"/>
</dbReference>
<evidence type="ECO:0000313" key="7">
    <source>
        <dbReference type="Proteomes" id="UP000000238"/>
    </source>
</evidence>
<feature type="domain" description="Response regulatory" evidence="5">
    <location>
        <begin position="5"/>
        <end position="122"/>
    </location>
</feature>
<dbReference type="Pfam" id="PF00072">
    <property type="entry name" value="Response_reg"/>
    <property type="match status" value="1"/>
</dbReference>
<sequence length="518" mass="57254">MSLQTALVVDDSKLARITLQRLLEKHNLQVQLAESGVHALEMLKTNLPDIIFMDHLMPELDGFEATKKIKADPQTSHIPVIMCTGKEGKDNYDAEARAIGASGTLFKPPQAEKLAMVIESARSGTLTSVSVPQEAEPVAEVTEEVSAEIIVPTPTPEYTPPQPQQAVVSASDWEILVDRLDKLEKNSRDFPSFDGFESRLRENESELTSLRQDIQQLREQPSEAPEQPLPDFSAMAEQLREELMPGLEKRVQQVLEAHIESIEPAEAPSAPAIDEVQLAATITRDVEQTLTPLLDAELKSLEDRLLGSIDDAVSESRRDLDVQLRETVNDLEMRAKPVPEAPDLDDLIERIRPQVMDIATHSATATMDNNVEDRLSAWEAELQSAKEELKRTLIERTSRDEPAPSLNIEDILNDKKLHTLIEGTVEELLRGQISKQGQDLVQQIAKALREQMAEKQSEIDAMAVRVEQLERQKTTLATQLNNLQNVKPPKSGGAAAMAIGGVAVVLAIVSLLKGFGVF</sequence>
<feature type="transmembrane region" description="Helical" evidence="4">
    <location>
        <begin position="492"/>
        <end position="512"/>
    </location>
</feature>
<gene>
    <name evidence="6" type="ordered locus">HCH_02240</name>
</gene>
<feature type="coiled-coil region" evidence="3">
    <location>
        <begin position="445"/>
        <end position="486"/>
    </location>
</feature>
<dbReference type="AlphaFoldDB" id="Q2SJV8"/>
<dbReference type="PANTHER" id="PTHR44591:SF3">
    <property type="entry name" value="RESPONSE REGULATORY DOMAIN-CONTAINING PROTEIN"/>
    <property type="match status" value="1"/>
</dbReference>
<dbReference type="InterPro" id="IPR011006">
    <property type="entry name" value="CheY-like_superfamily"/>
</dbReference>
<evidence type="ECO:0000313" key="6">
    <source>
        <dbReference type="EMBL" id="ABC29066.1"/>
    </source>
</evidence>
<dbReference type="HOGENOM" id="CLU_525582_0_0_6"/>
<dbReference type="SMART" id="SM00448">
    <property type="entry name" value="REC"/>
    <property type="match status" value="1"/>
</dbReference>
<accession>Q2SJV8</accession>
<keyword evidence="4" id="KW-0812">Transmembrane</keyword>
<dbReference type="EMBL" id="CP000155">
    <property type="protein sequence ID" value="ABC29066.1"/>
    <property type="molecule type" value="Genomic_DNA"/>
</dbReference>
<dbReference type="SUPFAM" id="SSF52172">
    <property type="entry name" value="CheY-like"/>
    <property type="match status" value="1"/>
</dbReference>
<evidence type="ECO:0000256" key="2">
    <source>
        <dbReference type="PROSITE-ProRule" id="PRU00169"/>
    </source>
</evidence>
<keyword evidence="4" id="KW-1133">Transmembrane helix</keyword>
<dbReference type="PROSITE" id="PS50110">
    <property type="entry name" value="RESPONSE_REGULATORY"/>
    <property type="match status" value="1"/>
</dbReference>
<keyword evidence="1 2" id="KW-0597">Phosphoprotein</keyword>
<dbReference type="RefSeq" id="WP_011396135.1">
    <property type="nucleotide sequence ID" value="NC_007645.1"/>
</dbReference>
<feature type="modified residue" description="4-aspartylphosphate" evidence="2">
    <location>
        <position position="54"/>
    </location>
</feature>
<name>Q2SJV8_HAHCH</name>
<organism evidence="6 7">
    <name type="scientific">Hahella chejuensis (strain KCTC 2396)</name>
    <dbReference type="NCBI Taxonomy" id="349521"/>
    <lineage>
        <taxon>Bacteria</taxon>
        <taxon>Pseudomonadati</taxon>
        <taxon>Pseudomonadota</taxon>
        <taxon>Gammaproteobacteria</taxon>
        <taxon>Oceanospirillales</taxon>
        <taxon>Hahellaceae</taxon>
        <taxon>Hahella</taxon>
    </lineage>
</organism>
<dbReference type="OrthoDB" id="236568at2"/>
<dbReference type="InterPro" id="IPR001789">
    <property type="entry name" value="Sig_transdc_resp-reg_receiver"/>
</dbReference>
<reference evidence="6 7" key="1">
    <citation type="journal article" date="2005" name="Nucleic Acids Res.">
        <title>Genomic blueprint of Hahella chejuensis, a marine microbe producing an algicidal agent.</title>
        <authorList>
            <person name="Jeong H."/>
            <person name="Yim J.H."/>
            <person name="Lee C."/>
            <person name="Choi S.-H."/>
            <person name="Park Y.K."/>
            <person name="Yoon S.H."/>
            <person name="Hur C.-G."/>
            <person name="Kang H.-Y."/>
            <person name="Kim D."/>
            <person name="Lee H.H."/>
            <person name="Park K.H."/>
            <person name="Park S.-H."/>
            <person name="Park H.-S."/>
            <person name="Lee H.K."/>
            <person name="Oh T.K."/>
            <person name="Kim J.F."/>
        </authorList>
    </citation>
    <scope>NUCLEOTIDE SEQUENCE [LARGE SCALE GENOMIC DNA]</scope>
    <source>
        <strain evidence="6 7">KCTC 2396</strain>
    </source>
</reference>
<keyword evidence="7" id="KW-1185">Reference proteome</keyword>
<dbReference type="CDD" id="cd17546">
    <property type="entry name" value="REC_hyHK_CKI1_RcsC-like"/>
    <property type="match status" value="1"/>
</dbReference>